<sequence length="153" mass="17508">MIWCRRCFTKQTCFDDAKLLVVLWAVESMEFHRVNNVVFALQFADLVGAVTRAKAWPSFSFQSETNRGAFLIALSVTKDARLQSYVSAGLPLWLKILFDNERIEVIKFMFSSNFYSCAQKMDRVSSLHDEVLCHILSFLSTKQAAVTSLLPKR</sequence>
<dbReference type="OrthoDB" id="1114034at2759"/>
<gene>
    <name evidence="1" type="ordered locus">AALP_Aa5g241000</name>
</gene>
<dbReference type="InterPro" id="IPR036047">
    <property type="entry name" value="F-box-like_dom_sf"/>
</dbReference>
<reference evidence="2" key="1">
    <citation type="journal article" date="2015" name="Nat. Plants">
        <title>Genome expansion of Arabis alpina linked with retrotransposition and reduced symmetric DNA methylation.</title>
        <authorList>
            <person name="Willing E.M."/>
            <person name="Rawat V."/>
            <person name="Mandakova T."/>
            <person name="Maumus F."/>
            <person name="James G.V."/>
            <person name="Nordstroem K.J."/>
            <person name="Becker C."/>
            <person name="Warthmann N."/>
            <person name="Chica C."/>
            <person name="Szarzynska B."/>
            <person name="Zytnicki M."/>
            <person name="Albani M.C."/>
            <person name="Kiefer C."/>
            <person name="Bergonzi S."/>
            <person name="Castaings L."/>
            <person name="Mateos J.L."/>
            <person name="Berns M.C."/>
            <person name="Bujdoso N."/>
            <person name="Piofczyk T."/>
            <person name="de Lorenzo L."/>
            <person name="Barrero-Sicilia C."/>
            <person name="Mateos I."/>
            <person name="Piednoel M."/>
            <person name="Hagmann J."/>
            <person name="Chen-Min-Tao R."/>
            <person name="Iglesias-Fernandez R."/>
            <person name="Schuster S.C."/>
            <person name="Alonso-Blanco C."/>
            <person name="Roudier F."/>
            <person name="Carbonero P."/>
            <person name="Paz-Ares J."/>
            <person name="Davis S.J."/>
            <person name="Pecinka A."/>
            <person name="Quesneville H."/>
            <person name="Colot V."/>
            <person name="Lysak M.A."/>
            <person name="Weigel D."/>
            <person name="Coupland G."/>
            <person name="Schneeberger K."/>
        </authorList>
    </citation>
    <scope>NUCLEOTIDE SEQUENCE [LARGE SCALE GENOMIC DNA]</scope>
    <source>
        <strain evidence="2">cv. Pajares</strain>
    </source>
</reference>
<dbReference type="SUPFAM" id="SSF81383">
    <property type="entry name" value="F-box domain"/>
    <property type="match status" value="1"/>
</dbReference>
<dbReference type="PANTHER" id="PTHR31293:SF16">
    <property type="entry name" value="RNI-LIKE SUPERFAMILY PROTEIN"/>
    <property type="match status" value="1"/>
</dbReference>
<accession>A0A087GZ27</accession>
<dbReference type="Gramene" id="KFK35129">
    <property type="protein sequence ID" value="KFK35129"/>
    <property type="gene ID" value="AALP_AA5G241000"/>
</dbReference>
<dbReference type="EMBL" id="CM002873">
    <property type="protein sequence ID" value="KFK35129.1"/>
    <property type="molecule type" value="Genomic_DNA"/>
</dbReference>
<evidence type="ECO:0000313" key="1">
    <source>
        <dbReference type="EMBL" id="KFK35129.1"/>
    </source>
</evidence>
<organism evidence="1 2">
    <name type="scientific">Arabis alpina</name>
    <name type="common">Alpine rock-cress</name>
    <dbReference type="NCBI Taxonomy" id="50452"/>
    <lineage>
        <taxon>Eukaryota</taxon>
        <taxon>Viridiplantae</taxon>
        <taxon>Streptophyta</taxon>
        <taxon>Embryophyta</taxon>
        <taxon>Tracheophyta</taxon>
        <taxon>Spermatophyta</taxon>
        <taxon>Magnoliopsida</taxon>
        <taxon>eudicotyledons</taxon>
        <taxon>Gunneridae</taxon>
        <taxon>Pentapetalae</taxon>
        <taxon>rosids</taxon>
        <taxon>malvids</taxon>
        <taxon>Brassicales</taxon>
        <taxon>Brassicaceae</taxon>
        <taxon>Arabideae</taxon>
        <taxon>Arabis</taxon>
    </lineage>
</organism>
<name>A0A087GZ27_ARAAL</name>
<protein>
    <submittedName>
        <fullName evidence="1">Uncharacterized protein</fullName>
    </submittedName>
</protein>
<dbReference type="Proteomes" id="UP000029120">
    <property type="component" value="Chromosome 5"/>
</dbReference>
<dbReference type="AlphaFoldDB" id="A0A087GZ27"/>
<dbReference type="InterPro" id="IPR055294">
    <property type="entry name" value="FBL60-like"/>
</dbReference>
<dbReference type="OMA" id="WMWAIES"/>
<evidence type="ECO:0000313" key="2">
    <source>
        <dbReference type="Proteomes" id="UP000029120"/>
    </source>
</evidence>
<dbReference type="eggNOG" id="KOG1075">
    <property type="taxonomic scope" value="Eukaryota"/>
</dbReference>
<proteinExistence type="predicted"/>
<dbReference type="PANTHER" id="PTHR31293">
    <property type="entry name" value="RNI-LIKE SUPERFAMILY PROTEIN"/>
    <property type="match status" value="1"/>
</dbReference>
<keyword evidence="2" id="KW-1185">Reference proteome</keyword>